<feature type="transmembrane region" description="Helical" evidence="6">
    <location>
        <begin position="59"/>
        <end position="77"/>
    </location>
</feature>
<dbReference type="InterPro" id="IPR050833">
    <property type="entry name" value="Poly_Biosynth_Transport"/>
</dbReference>
<keyword evidence="5 6" id="KW-0472">Membrane</keyword>
<dbReference type="RefSeq" id="WP_135154302.1">
    <property type="nucleotide sequence ID" value="NZ_SOMN01000044.1"/>
</dbReference>
<dbReference type="PANTHER" id="PTHR30250">
    <property type="entry name" value="PST FAMILY PREDICTED COLANIC ACID TRANSPORTER"/>
    <property type="match status" value="1"/>
</dbReference>
<proteinExistence type="predicted"/>
<sequence>MEIRHKAEIHNSSLLAKTIQTFTSIFGVLGIGVLSAIILSRGLTPDDRGVYLGISMWNGFILGICDVGIYMATVYLWGKSLEHERNDLFRTLLVWALATGGIAVIVIMLITEWTIKGHLEGSIKLAAYLFFLSTFSGPLTSMLSGVLAAQQRFLLINLVRMGIPTVLTALWTVYFIFGTLSVSLCLITSATIAFASVFPFLWQARSYLKSSGRFQVSILRSGVWYSIKGFGGSVINVLGNGGSQILLFSLTPSALALYQTASSATGILWAIPRAIGITSFPNLVQEELAHLHDKVCRFYRLTILSTVLGAILLGIAEPFLIPFFFGKSYMPAIVPALILLPNALFGGLSDLFGNALSSTGRTLHNTIASVVYVGTTLGSMTFTIHAWGIAGAAFSTGIGFMMSFLVRFVWYNVCIQRISLIELLPGYLDLKEVFHIGFGVFRRANFMLKKKLSVRGGSS</sequence>
<feature type="transmembrane region" description="Helical" evidence="6">
    <location>
        <begin position="89"/>
        <end position="110"/>
    </location>
</feature>
<evidence type="ECO:0000256" key="5">
    <source>
        <dbReference type="ARBA" id="ARBA00023136"/>
    </source>
</evidence>
<evidence type="ECO:0000256" key="3">
    <source>
        <dbReference type="ARBA" id="ARBA00022692"/>
    </source>
</evidence>
<accession>A0A4Y8LNY9</accession>
<evidence type="ECO:0000313" key="8">
    <source>
        <dbReference type="Proteomes" id="UP000297900"/>
    </source>
</evidence>
<gene>
    <name evidence="7" type="ORF">E2980_21480</name>
</gene>
<name>A0A4Y8LNY9_9BACL</name>
<protein>
    <recommendedName>
        <fullName evidence="9">Polysaccharide biosynthesis protein C-terminal domain-containing protein</fullName>
    </recommendedName>
</protein>
<evidence type="ECO:0000313" key="7">
    <source>
        <dbReference type="EMBL" id="TFE22642.1"/>
    </source>
</evidence>
<reference evidence="7 8" key="1">
    <citation type="submission" date="2019-03" db="EMBL/GenBank/DDBJ databases">
        <title>Cohnella endophytica sp. nov., a novel endophytic bacterium isolated from bark of Sonneratia apetala.</title>
        <authorList>
            <person name="Tuo L."/>
        </authorList>
    </citation>
    <scope>NUCLEOTIDE SEQUENCE [LARGE SCALE GENOMIC DNA]</scope>
    <source>
        <strain evidence="7 8">CCTCC AB 208254</strain>
    </source>
</reference>
<feature type="transmembrane region" description="Helical" evidence="6">
    <location>
        <begin position="390"/>
        <end position="410"/>
    </location>
</feature>
<keyword evidence="3 6" id="KW-0812">Transmembrane</keyword>
<feature type="transmembrane region" description="Helical" evidence="6">
    <location>
        <begin position="332"/>
        <end position="353"/>
    </location>
</feature>
<dbReference type="GO" id="GO:0005886">
    <property type="term" value="C:plasma membrane"/>
    <property type="evidence" value="ECO:0007669"/>
    <property type="project" value="UniProtKB-SubCell"/>
</dbReference>
<comment type="caution">
    <text evidence="7">The sequence shown here is derived from an EMBL/GenBank/DDBJ whole genome shotgun (WGS) entry which is preliminary data.</text>
</comment>
<keyword evidence="8" id="KW-1185">Reference proteome</keyword>
<feature type="transmembrane region" description="Helical" evidence="6">
    <location>
        <begin position="125"/>
        <end position="147"/>
    </location>
</feature>
<evidence type="ECO:0000256" key="4">
    <source>
        <dbReference type="ARBA" id="ARBA00022989"/>
    </source>
</evidence>
<feature type="transmembrane region" description="Helical" evidence="6">
    <location>
        <begin position="301"/>
        <end position="326"/>
    </location>
</feature>
<dbReference type="Proteomes" id="UP000297900">
    <property type="component" value="Unassembled WGS sequence"/>
</dbReference>
<organism evidence="7 8">
    <name type="scientific">Cohnella luojiensis</name>
    <dbReference type="NCBI Taxonomy" id="652876"/>
    <lineage>
        <taxon>Bacteria</taxon>
        <taxon>Bacillati</taxon>
        <taxon>Bacillota</taxon>
        <taxon>Bacilli</taxon>
        <taxon>Bacillales</taxon>
        <taxon>Paenibacillaceae</taxon>
        <taxon>Cohnella</taxon>
    </lineage>
</organism>
<dbReference type="EMBL" id="SOMN01000044">
    <property type="protein sequence ID" value="TFE22642.1"/>
    <property type="molecule type" value="Genomic_DNA"/>
</dbReference>
<feature type="transmembrane region" description="Helical" evidence="6">
    <location>
        <begin position="365"/>
        <end position="384"/>
    </location>
</feature>
<evidence type="ECO:0008006" key="9">
    <source>
        <dbReference type="Google" id="ProtNLM"/>
    </source>
</evidence>
<dbReference type="AlphaFoldDB" id="A0A4Y8LNY9"/>
<feature type="transmembrane region" description="Helical" evidence="6">
    <location>
        <begin position="21"/>
        <end position="39"/>
    </location>
</feature>
<feature type="transmembrane region" description="Helical" evidence="6">
    <location>
        <begin position="180"/>
        <end position="202"/>
    </location>
</feature>
<keyword evidence="4 6" id="KW-1133">Transmembrane helix</keyword>
<evidence type="ECO:0000256" key="6">
    <source>
        <dbReference type="SAM" id="Phobius"/>
    </source>
</evidence>
<comment type="subcellular location">
    <subcellularLocation>
        <location evidence="1">Cell membrane</location>
        <topology evidence="1">Multi-pass membrane protein</topology>
    </subcellularLocation>
</comment>
<evidence type="ECO:0000256" key="2">
    <source>
        <dbReference type="ARBA" id="ARBA00022475"/>
    </source>
</evidence>
<dbReference type="PANTHER" id="PTHR30250:SF11">
    <property type="entry name" value="O-ANTIGEN TRANSPORTER-RELATED"/>
    <property type="match status" value="1"/>
</dbReference>
<feature type="transmembrane region" description="Helical" evidence="6">
    <location>
        <begin position="154"/>
        <end position="174"/>
    </location>
</feature>
<evidence type="ECO:0000256" key="1">
    <source>
        <dbReference type="ARBA" id="ARBA00004651"/>
    </source>
</evidence>
<keyword evidence="2" id="KW-1003">Cell membrane</keyword>
<dbReference type="OrthoDB" id="8482265at2"/>